<proteinExistence type="predicted"/>
<dbReference type="PROSITE" id="PS51296">
    <property type="entry name" value="RIESKE"/>
    <property type="match status" value="1"/>
</dbReference>
<dbReference type="GO" id="GO:0016020">
    <property type="term" value="C:membrane"/>
    <property type="evidence" value="ECO:0007669"/>
    <property type="project" value="InterPro"/>
</dbReference>
<dbReference type="InterPro" id="IPR014349">
    <property type="entry name" value="Rieske_Fe-S_prot"/>
</dbReference>
<evidence type="ECO:0000256" key="3">
    <source>
        <dbReference type="ARBA" id="ARBA00023004"/>
    </source>
</evidence>
<gene>
    <name evidence="9" type="primary">petC</name>
    <name evidence="9" type="ORF">SCALIN_C31_0067</name>
</gene>
<sequence>MACQTTSDENIATDAEVVNRRRVLSLLGWGFIGVFLTVVVGSAIRFFFPRIIYEPPTKYKVGYPLEYTLGVSERFKKQFRVWIVREVDRIYVVQAKCTHLGCTPNWLSTEGKFKCPCHGSGFTPDGVNIEGPAPRPLERFKVALAEDGQIMVDESVRFRGERDEWQKPGAFLSV</sequence>
<keyword evidence="7" id="KW-1133">Transmembrane helix</keyword>
<evidence type="ECO:0000259" key="8">
    <source>
        <dbReference type="PROSITE" id="PS51296"/>
    </source>
</evidence>
<dbReference type="GO" id="GO:0051537">
    <property type="term" value="F:2 iron, 2 sulfur cluster binding"/>
    <property type="evidence" value="ECO:0007669"/>
    <property type="project" value="UniProtKB-KW"/>
</dbReference>
<keyword evidence="5" id="KW-1015">Disulfide bond</keyword>
<keyword evidence="7" id="KW-0472">Membrane</keyword>
<evidence type="ECO:0000256" key="6">
    <source>
        <dbReference type="ARBA" id="ARBA00034078"/>
    </source>
</evidence>
<dbReference type="InterPro" id="IPR005805">
    <property type="entry name" value="Rieske_Fe-S_prot_C"/>
</dbReference>
<evidence type="ECO:0000256" key="5">
    <source>
        <dbReference type="ARBA" id="ARBA00023157"/>
    </source>
</evidence>
<evidence type="ECO:0000313" key="10">
    <source>
        <dbReference type="Proteomes" id="UP000218542"/>
    </source>
</evidence>
<keyword evidence="1" id="KW-0001">2Fe-2S</keyword>
<keyword evidence="7" id="KW-0812">Transmembrane</keyword>
<keyword evidence="4" id="KW-0411">Iron-sulfur</keyword>
<evidence type="ECO:0000313" key="9">
    <source>
        <dbReference type="EMBL" id="GAX62432.1"/>
    </source>
</evidence>
<reference evidence="10" key="1">
    <citation type="journal article" date="2017" name="Environ. Microbiol. Rep.">
        <title>Genetic Diversity of Marine Anaerobic Ammonium-Oxidizing Bacteria as Revealed by Genomic and Proteomic Analyses of 'Candidatus Scalindua japonica'.</title>
        <authorList>
            <person name="Oshiki M."/>
            <person name="Mizuto K."/>
            <person name="Kimura Z."/>
            <person name="Kindaichi T."/>
            <person name="Satoh H."/>
            <person name="Okabe S."/>
        </authorList>
    </citation>
    <scope>NUCLEOTIDE SEQUENCE [LARGE SCALE GENOMIC DNA]</scope>
    <source>
        <strain evidence="10">husup-a2</strain>
    </source>
</reference>
<keyword evidence="3" id="KW-0408">Iron</keyword>
<feature type="domain" description="Rieske" evidence="8">
    <location>
        <begin position="66"/>
        <end position="151"/>
    </location>
</feature>
<dbReference type="OrthoDB" id="9767869at2"/>
<dbReference type="EMBL" id="BAOS01000031">
    <property type="protein sequence ID" value="GAX62432.1"/>
    <property type="molecule type" value="Genomic_DNA"/>
</dbReference>
<evidence type="ECO:0000256" key="7">
    <source>
        <dbReference type="SAM" id="Phobius"/>
    </source>
</evidence>
<dbReference type="InterPro" id="IPR036922">
    <property type="entry name" value="Rieske_2Fe-2S_sf"/>
</dbReference>
<dbReference type="InterPro" id="IPR017941">
    <property type="entry name" value="Rieske_2Fe-2S"/>
</dbReference>
<evidence type="ECO:0000256" key="1">
    <source>
        <dbReference type="ARBA" id="ARBA00022714"/>
    </source>
</evidence>
<feature type="transmembrane region" description="Helical" evidence="7">
    <location>
        <begin position="26"/>
        <end position="48"/>
    </location>
</feature>
<comment type="cofactor">
    <cofactor evidence="6">
        <name>[2Fe-2S] cluster</name>
        <dbReference type="ChEBI" id="CHEBI:190135"/>
    </cofactor>
</comment>
<dbReference type="PANTHER" id="PTHR10134">
    <property type="entry name" value="CYTOCHROME B-C1 COMPLEX SUBUNIT RIESKE, MITOCHONDRIAL"/>
    <property type="match status" value="1"/>
</dbReference>
<keyword evidence="10" id="KW-1185">Reference proteome</keyword>
<dbReference type="Gene3D" id="2.102.10.10">
    <property type="entry name" value="Rieske [2Fe-2S] iron-sulphur domain"/>
    <property type="match status" value="1"/>
</dbReference>
<dbReference type="GO" id="GO:0046872">
    <property type="term" value="F:metal ion binding"/>
    <property type="evidence" value="ECO:0007669"/>
    <property type="project" value="UniProtKB-KW"/>
</dbReference>
<name>A0A286U2R6_9BACT</name>
<dbReference type="Proteomes" id="UP000218542">
    <property type="component" value="Unassembled WGS sequence"/>
</dbReference>
<dbReference type="SUPFAM" id="SSF50022">
    <property type="entry name" value="ISP domain"/>
    <property type="match status" value="1"/>
</dbReference>
<dbReference type="Pfam" id="PF00355">
    <property type="entry name" value="Rieske"/>
    <property type="match status" value="1"/>
</dbReference>
<evidence type="ECO:0000256" key="4">
    <source>
        <dbReference type="ARBA" id="ARBA00023014"/>
    </source>
</evidence>
<accession>A0A286U2R6</accession>
<comment type="caution">
    <text evidence="9">The sequence shown here is derived from an EMBL/GenBank/DDBJ whole genome shotgun (WGS) entry which is preliminary data.</text>
</comment>
<protein>
    <submittedName>
        <fullName evidence="9">Rieske 2Fe-2S iron sulfur protein</fullName>
    </submittedName>
</protein>
<dbReference type="RefSeq" id="WP_096895823.1">
    <property type="nucleotide sequence ID" value="NZ_BAOS01000031.1"/>
</dbReference>
<dbReference type="AlphaFoldDB" id="A0A286U2R6"/>
<evidence type="ECO:0000256" key="2">
    <source>
        <dbReference type="ARBA" id="ARBA00022723"/>
    </source>
</evidence>
<keyword evidence="2" id="KW-0479">Metal-binding</keyword>
<dbReference type="PRINTS" id="PR00162">
    <property type="entry name" value="RIESKE"/>
</dbReference>
<organism evidence="9 10">
    <name type="scientific">Candidatus Scalindua japonica</name>
    <dbReference type="NCBI Taxonomy" id="1284222"/>
    <lineage>
        <taxon>Bacteria</taxon>
        <taxon>Pseudomonadati</taxon>
        <taxon>Planctomycetota</taxon>
        <taxon>Candidatus Brocadiia</taxon>
        <taxon>Candidatus Brocadiales</taxon>
        <taxon>Candidatus Scalinduaceae</taxon>
        <taxon>Candidatus Scalindua</taxon>
    </lineage>
</organism>